<proteinExistence type="predicted"/>
<dbReference type="NCBIfam" id="TIGR03544">
    <property type="entry name" value="DivI1A_domain"/>
    <property type="match status" value="1"/>
</dbReference>
<dbReference type="InterPro" id="IPR019933">
    <property type="entry name" value="DivIVA_domain"/>
</dbReference>
<evidence type="ECO:0008006" key="3">
    <source>
        <dbReference type="Google" id="ProtNLM"/>
    </source>
</evidence>
<dbReference type="Proteomes" id="UP001501736">
    <property type="component" value="Unassembled WGS sequence"/>
</dbReference>
<keyword evidence="2" id="KW-1185">Reference proteome</keyword>
<sequence length="93" mass="10267">MVWLYLLALIVLGGIVLLLMGRWSGPKPVEEDPPAGGASDVDELIERARADGLTAEDLDEVRFDSAVRGYRMDQVDALLDTLADQLRDEGVRR</sequence>
<accession>A0ABP6R8T7</accession>
<reference evidence="2" key="1">
    <citation type="journal article" date="2019" name="Int. J. Syst. Evol. Microbiol.">
        <title>The Global Catalogue of Microorganisms (GCM) 10K type strain sequencing project: providing services to taxonomists for standard genome sequencing and annotation.</title>
        <authorList>
            <consortium name="The Broad Institute Genomics Platform"/>
            <consortium name="The Broad Institute Genome Sequencing Center for Infectious Disease"/>
            <person name="Wu L."/>
            <person name="Ma J."/>
        </authorList>
    </citation>
    <scope>NUCLEOTIDE SEQUENCE [LARGE SCALE GENOMIC DNA]</scope>
    <source>
        <strain evidence="2">JCM 11483</strain>
    </source>
</reference>
<dbReference type="EMBL" id="BAAAYG010000002">
    <property type="protein sequence ID" value="GAA3279170.1"/>
    <property type="molecule type" value="Genomic_DNA"/>
</dbReference>
<dbReference type="Gene3D" id="6.10.250.660">
    <property type="match status" value="1"/>
</dbReference>
<gene>
    <name evidence="1" type="ORF">GCM10020260_02030</name>
</gene>
<name>A0ABP6R8T7_9MICC</name>
<evidence type="ECO:0000313" key="2">
    <source>
        <dbReference type="Proteomes" id="UP001501736"/>
    </source>
</evidence>
<evidence type="ECO:0000313" key="1">
    <source>
        <dbReference type="EMBL" id="GAA3279170.1"/>
    </source>
</evidence>
<comment type="caution">
    <text evidence="1">The sequence shown here is derived from an EMBL/GenBank/DDBJ whole genome shotgun (WGS) entry which is preliminary data.</text>
</comment>
<protein>
    <recommendedName>
        <fullName evidence="3">DivIVA domain-containing protein</fullName>
    </recommendedName>
</protein>
<organism evidence="1 2">
    <name type="scientific">Nesterenkonia halobia</name>
    <dbReference type="NCBI Taxonomy" id="37922"/>
    <lineage>
        <taxon>Bacteria</taxon>
        <taxon>Bacillati</taxon>
        <taxon>Actinomycetota</taxon>
        <taxon>Actinomycetes</taxon>
        <taxon>Micrococcales</taxon>
        <taxon>Micrococcaceae</taxon>
        <taxon>Nesterenkonia</taxon>
    </lineage>
</organism>
<dbReference type="RefSeq" id="WP_344717331.1">
    <property type="nucleotide sequence ID" value="NZ_BAAAYG010000002.1"/>
</dbReference>